<dbReference type="Gene3D" id="3.30.1450.10">
    <property type="match status" value="1"/>
</dbReference>
<feature type="region of interest" description="Disordered" evidence="3">
    <location>
        <begin position="169"/>
        <end position="192"/>
    </location>
</feature>
<reference evidence="5 6" key="1">
    <citation type="submission" date="2023-10" db="EMBL/GenBank/DDBJ databases">
        <title>Sorlinia euscelidii gen. nov., sp. nov., an acetic acid bacteria isolated from the gut of Euscelidius variegatus emitter.</title>
        <authorList>
            <person name="Michoud G."/>
            <person name="Marasco R."/>
            <person name="Seferji K."/>
            <person name="Gonella E."/>
            <person name="Garuglieri E."/>
            <person name="Alma A."/>
            <person name="Mapelli F."/>
            <person name="Borin S."/>
            <person name="Daffonchio D."/>
            <person name="Crotti E."/>
        </authorList>
    </citation>
    <scope>NUCLEOTIDE SEQUENCE [LARGE SCALE GENOMIC DNA]</scope>
    <source>
        <strain evidence="5 6">EV16P</strain>
    </source>
</reference>
<evidence type="ECO:0000256" key="3">
    <source>
        <dbReference type="SAM" id="MobiDB-lite"/>
    </source>
</evidence>
<sequence length="192" mass="20259">MTRVKLVHTSRGPAFSLRYAAATLALSVPLLAGCSVFGPIPQNRGTLVEKSDFKLLVPGTSTKDDVRQLIGSPTTTSTFDDNKWIYISLVTHQQPLSYPKIRKQDVTVLAFDHGGVLRNVSQYDSGDRYNVGMAPGATPAPGTKVNIFQQLLGNVGRYNPLGNMNNQFGGSQGPLGGGAIGTGNGGTGNSIP</sequence>
<dbReference type="Proteomes" id="UP001312908">
    <property type="component" value="Unassembled WGS sequence"/>
</dbReference>
<feature type="compositionally biased region" description="Gly residues" evidence="3">
    <location>
        <begin position="170"/>
        <end position="192"/>
    </location>
</feature>
<evidence type="ECO:0000313" key="5">
    <source>
        <dbReference type="EMBL" id="MEE8659376.1"/>
    </source>
</evidence>
<keyword evidence="2" id="KW-0472">Membrane</keyword>
<keyword evidence="1" id="KW-0732">Signal</keyword>
<dbReference type="Pfam" id="PF04355">
    <property type="entry name" value="BamE"/>
    <property type="match status" value="1"/>
</dbReference>
<accession>A0ABU7U5Y0</accession>
<feature type="domain" description="Outer membrane protein assembly factor BamE" evidence="4">
    <location>
        <begin position="45"/>
        <end position="120"/>
    </location>
</feature>
<dbReference type="InterPro" id="IPR037873">
    <property type="entry name" value="BamE-like"/>
</dbReference>
<name>A0ABU7U5Y0_9PROT</name>
<dbReference type="RefSeq" id="WP_394820198.1">
    <property type="nucleotide sequence ID" value="NZ_JAWJZY010000004.1"/>
</dbReference>
<dbReference type="EMBL" id="JAWJZY010000004">
    <property type="protein sequence ID" value="MEE8659376.1"/>
    <property type="molecule type" value="Genomic_DNA"/>
</dbReference>
<gene>
    <name evidence="5" type="ORF">DOFOFD_10200</name>
</gene>
<dbReference type="PROSITE" id="PS51257">
    <property type="entry name" value="PROKAR_LIPOPROTEIN"/>
    <property type="match status" value="1"/>
</dbReference>
<dbReference type="InterPro" id="IPR007450">
    <property type="entry name" value="BamE_dom"/>
</dbReference>
<evidence type="ECO:0000259" key="4">
    <source>
        <dbReference type="Pfam" id="PF04355"/>
    </source>
</evidence>
<keyword evidence="6" id="KW-1185">Reference proteome</keyword>
<protein>
    <submittedName>
        <fullName evidence="5">SmpA-OmlA domain-containing protein</fullName>
    </submittedName>
</protein>
<evidence type="ECO:0000313" key="6">
    <source>
        <dbReference type="Proteomes" id="UP001312908"/>
    </source>
</evidence>
<organism evidence="5 6">
    <name type="scientific">Sorlinia euscelidii</name>
    <dbReference type="NCBI Taxonomy" id="3081148"/>
    <lineage>
        <taxon>Bacteria</taxon>
        <taxon>Pseudomonadati</taxon>
        <taxon>Pseudomonadota</taxon>
        <taxon>Alphaproteobacteria</taxon>
        <taxon>Acetobacterales</taxon>
        <taxon>Acetobacteraceae</taxon>
        <taxon>Sorlinia</taxon>
    </lineage>
</organism>
<comment type="caution">
    <text evidence="5">The sequence shown here is derived from an EMBL/GenBank/DDBJ whole genome shotgun (WGS) entry which is preliminary data.</text>
</comment>
<evidence type="ECO:0000256" key="1">
    <source>
        <dbReference type="ARBA" id="ARBA00022729"/>
    </source>
</evidence>
<proteinExistence type="predicted"/>
<evidence type="ECO:0000256" key="2">
    <source>
        <dbReference type="ARBA" id="ARBA00023136"/>
    </source>
</evidence>